<protein>
    <recommendedName>
        <fullName evidence="1">Core-binding (CB) domain-containing protein</fullName>
    </recommendedName>
</protein>
<name>A0A382DB95_9ZZZZ</name>
<accession>A0A382DB95</accession>
<reference evidence="2" key="1">
    <citation type="submission" date="2018-05" db="EMBL/GenBank/DDBJ databases">
        <authorList>
            <person name="Lanie J.A."/>
            <person name="Ng W.-L."/>
            <person name="Kazmierczak K.M."/>
            <person name="Andrzejewski T.M."/>
            <person name="Davidsen T.M."/>
            <person name="Wayne K.J."/>
            <person name="Tettelin H."/>
            <person name="Glass J.I."/>
            <person name="Rusch D."/>
            <person name="Podicherti R."/>
            <person name="Tsui H.-C.T."/>
            <person name="Winkler M.E."/>
        </authorList>
    </citation>
    <scope>NUCLEOTIDE SEQUENCE</scope>
</reference>
<evidence type="ECO:0000313" key="2">
    <source>
        <dbReference type="EMBL" id="SVB35515.1"/>
    </source>
</evidence>
<feature type="domain" description="Core-binding (CB)" evidence="1">
    <location>
        <begin position="1"/>
        <end position="66"/>
    </location>
</feature>
<proteinExistence type="predicted"/>
<gene>
    <name evidence="2" type="ORF">METZ01_LOCUS188369</name>
</gene>
<feature type="non-terminal residue" evidence="2">
    <location>
        <position position="66"/>
    </location>
</feature>
<dbReference type="InterPro" id="IPR044068">
    <property type="entry name" value="CB"/>
</dbReference>
<dbReference type="EMBL" id="UINC01038460">
    <property type="protein sequence ID" value="SVB35515.1"/>
    <property type="molecule type" value="Genomic_DNA"/>
</dbReference>
<dbReference type="AlphaFoldDB" id="A0A382DB95"/>
<dbReference type="PROSITE" id="PS51900">
    <property type="entry name" value="CB"/>
    <property type="match status" value="1"/>
</dbReference>
<organism evidence="2">
    <name type="scientific">marine metagenome</name>
    <dbReference type="NCBI Taxonomy" id="408172"/>
    <lineage>
        <taxon>unclassified sequences</taxon>
        <taxon>metagenomes</taxon>
        <taxon>ecological metagenomes</taxon>
    </lineage>
</organism>
<sequence length="66" mass="7501">MNELCNRGLSESYIDKLSEYLGRYLEWVGTTLVPLGTDITAESAKLYLSRSAHLKPNSRARYATYL</sequence>
<evidence type="ECO:0000259" key="1">
    <source>
        <dbReference type="PROSITE" id="PS51900"/>
    </source>
</evidence>